<name>A0ABP8GPQ0_9BURK</name>
<comment type="caution">
    <text evidence="6">The sequence shown here is derived from an EMBL/GenBank/DDBJ whole genome shotgun (WGS) entry which is preliminary data.</text>
</comment>
<dbReference type="PANTHER" id="PTHR23150:SF36">
    <property type="entry name" value="HERCYNINE OXYGENASE"/>
    <property type="match status" value="1"/>
</dbReference>
<dbReference type="RefSeq" id="WP_345247907.1">
    <property type="nucleotide sequence ID" value="NZ_BAABFO010000005.1"/>
</dbReference>
<evidence type="ECO:0000259" key="5">
    <source>
        <dbReference type="Pfam" id="PF12867"/>
    </source>
</evidence>
<dbReference type="Pfam" id="PF12867">
    <property type="entry name" value="DinB_2"/>
    <property type="match status" value="1"/>
</dbReference>
<proteinExistence type="predicted"/>
<evidence type="ECO:0000256" key="3">
    <source>
        <dbReference type="ARBA" id="ARBA00037882"/>
    </source>
</evidence>
<dbReference type="Pfam" id="PF03781">
    <property type="entry name" value="FGE-sulfatase"/>
    <property type="match status" value="2"/>
</dbReference>
<accession>A0ABP8GPQ0</accession>
<organism evidence="6 7">
    <name type="scientific">Pigmentiphaga soli</name>
    <dbReference type="NCBI Taxonomy" id="1007095"/>
    <lineage>
        <taxon>Bacteria</taxon>
        <taxon>Pseudomonadati</taxon>
        <taxon>Pseudomonadota</taxon>
        <taxon>Betaproteobacteria</taxon>
        <taxon>Burkholderiales</taxon>
        <taxon>Alcaligenaceae</taxon>
        <taxon>Pigmentiphaga</taxon>
    </lineage>
</organism>
<dbReference type="InterPro" id="IPR005532">
    <property type="entry name" value="SUMF_dom"/>
</dbReference>
<feature type="domain" description="Sulfatase-modifying factor enzyme-like" evidence="4">
    <location>
        <begin position="188"/>
        <end position="324"/>
    </location>
</feature>
<evidence type="ECO:0000256" key="2">
    <source>
        <dbReference type="ARBA" id="ARBA00023004"/>
    </source>
</evidence>
<evidence type="ECO:0000259" key="4">
    <source>
        <dbReference type="Pfam" id="PF03781"/>
    </source>
</evidence>
<comment type="pathway">
    <text evidence="3">Amino-acid biosynthesis; ergothioneine biosynthesis.</text>
</comment>
<dbReference type="SUPFAM" id="SSF56436">
    <property type="entry name" value="C-type lectin-like"/>
    <property type="match status" value="1"/>
</dbReference>
<dbReference type="SUPFAM" id="SSF109854">
    <property type="entry name" value="DinB/YfiT-like putative metalloenzymes"/>
    <property type="match status" value="1"/>
</dbReference>
<evidence type="ECO:0000313" key="7">
    <source>
        <dbReference type="Proteomes" id="UP001501671"/>
    </source>
</evidence>
<dbReference type="InterPro" id="IPR034660">
    <property type="entry name" value="DinB/YfiT-like"/>
</dbReference>
<dbReference type="InterPro" id="IPR017806">
    <property type="entry name" value="EgtB"/>
</dbReference>
<keyword evidence="7" id="KW-1185">Reference proteome</keyword>
<feature type="domain" description="DinB-like" evidence="5">
    <location>
        <begin position="23"/>
        <end position="156"/>
    </location>
</feature>
<dbReference type="InterPro" id="IPR051043">
    <property type="entry name" value="Sulfatase_Mod_Factor_Kinase"/>
</dbReference>
<evidence type="ECO:0000313" key="6">
    <source>
        <dbReference type="EMBL" id="GAA4327935.1"/>
    </source>
</evidence>
<dbReference type="InterPro" id="IPR016187">
    <property type="entry name" value="CTDL_fold"/>
</dbReference>
<feature type="domain" description="Sulfatase-modifying factor enzyme-like" evidence="4">
    <location>
        <begin position="348"/>
        <end position="425"/>
    </location>
</feature>
<evidence type="ECO:0000256" key="1">
    <source>
        <dbReference type="ARBA" id="ARBA00023002"/>
    </source>
</evidence>
<dbReference type="InterPro" id="IPR024775">
    <property type="entry name" value="DinB-like"/>
</dbReference>
<gene>
    <name evidence="6" type="primary">egtB</name>
    <name evidence="6" type="ORF">GCM10023144_13160</name>
</gene>
<dbReference type="InterPro" id="IPR042095">
    <property type="entry name" value="SUMF_sf"/>
</dbReference>
<dbReference type="Gene3D" id="3.90.1580.10">
    <property type="entry name" value="paralog of FGE (formylglycine-generating enzyme)"/>
    <property type="match status" value="1"/>
</dbReference>
<sequence length="426" mass="47313">MAAVAAVRPFEGEDRHVALAGRLRAVRAATLALLEGLTPEDCMMQSMAEASPVKWHVGHVSWFFETFLLETGEPGFRPFHPRFRELFNSYYVGVGARQPRGWRGLLSRPALQEVLDYQHAVQQRLLALLGRGGLPAQALDLIELGINHEQQHQELIVTDLKHHFWHNPLRPAWRGSPAAPAENAAPAGFVAFDGGLCEIGHAGPSFAFDNERPRHRVWIAPFELAARPVSNAEFLAFIDDGGYRRPELWLSDGWDERCRQGWEAPLYWWRDDGPWHSYTVAGDAPLDPAAPVCHVSHYEADAYARWAGARLPTEAEWEVAAAATAPGPADDFAEGGGFHPRRPGAGRLAGLWGGVWEWTQSAYLPYPGFEVAPGAVGEYNGKFMINQMVLRGGSCATPRSHIRASYRNFFGPAARWQFSGLRLARK</sequence>
<protein>
    <submittedName>
        <fullName evidence="6">Ergothioneine biosynthesis protein EgtB</fullName>
    </submittedName>
</protein>
<keyword evidence="1" id="KW-0560">Oxidoreductase</keyword>
<dbReference type="Proteomes" id="UP001501671">
    <property type="component" value="Unassembled WGS sequence"/>
</dbReference>
<keyword evidence="2" id="KW-0408">Iron</keyword>
<dbReference type="EMBL" id="BAABFO010000005">
    <property type="protein sequence ID" value="GAA4327935.1"/>
    <property type="molecule type" value="Genomic_DNA"/>
</dbReference>
<reference evidence="7" key="1">
    <citation type="journal article" date="2019" name="Int. J. Syst. Evol. Microbiol.">
        <title>The Global Catalogue of Microorganisms (GCM) 10K type strain sequencing project: providing services to taxonomists for standard genome sequencing and annotation.</title>
        <authorList>
            <consortium name="The Broad Institute Genomics Platform"/>
            <consortium name="The Broad Institute Genome Sequencing Center for Infectious Disease"/>
            <person name="Wu L."/>
            <person name="Ma J."/>
        </authorList>
    </citation>
    <scope>NUCLEOTIDE SEQUENCE [LARGE SCALE GENOMIC DNA]</scope>
    <source>
        <strain evidence="7">JCM 17666</strain>
    </source>
</reference>
<dbReference type="PANTHER" id="PTHR23150">
    <property type="entry name" value="SULFATASE MODIFYING FACTOR 1, 2"/>
    <property type="match status" value="1"/>
</dbReference>
<dbReference type="NCBIfam" id="TIGR03440">
    <property type="entry name" value="egtB_TIGR03440"/>
    <property type="match status" value="1"/>
</dbReference>